<proteinExistence type="predicted"/>
<evidence type="ECO:0000313" key="2">
    <source>
        <dbReference type="Proteomes" id="UP000054485"/>
    </source>
</evidence>
<feature type="non-terminal residue" evidence="1">
    <location>
        <position position="50"/>
    </location>
</feature>
<reference evidence="2" key="2">
    <citation type="submission" date="2015-01" db="EMBL/GenBank/DDBJ databases">
        <title>Evolutionary Origins and Diversification of the Mycorrhizal Mutualists.</title>
        <authorList>
            <consortium name="DOE Joint Genome Institute"/>
            <consortium name="Mycorrhizal Genomics Consortium"/>
            <person name="Kohler A."/>
            <person name="Kuo A."/>
            <person name="Nagy L.G."/>
            <person name="Floudas D."/>
            <person name="Copeland A."/>
            <person name="Barry K.W."/>
            <person name="Cichocki N."/>
            <person name="Veneault-Fourrey C."/>
            <person name="LaButti K."/>
            <person name="Lindquist E.A."/>
            <person name="Lipzen A."/>
            <person name="Lundell T."/>
            <person name="Morin E."/>
            <person name="Murat C."/>
            <person name="Riley R."/>
            <person name="Ohm R."/>
            <person name="Sun H."/>
            <person name="Tunlid A."/>
            <person name="Henrissat B."/>
            <person name="Grigoriev I.V."/>
            <person name="Hibbett D.S."/>
            <person name="Martin F."/>
        </authorList>
    </citation>
    <scope>NUCLEOTIDE SEQUENCE [LARGE SCALE GENOMIC DNA]</scope>
    <source>
        <strain evidence="2">UH-Slu-Lm8-n1</strain>
    </source>
</reference>
<dbReference type="Proteomes" id="UP000054485">
    <property type="component" value="Unassembled WGS sequence"/>
</dbReference>
<feature type="non-terminal residue" evidence="1">
    <location>
        <position position="1"/>
    </location>
</feature>
<name>A0A0D0AGB2_9AGAM</name>
<accession>A0A0D0AGB2</accession>
<dbReference type="AlphaFoldDB" id="A0A0D0AGB2"/>
<dbReference type="OrthoDB" id="2606601at2759"/>
<organism evidence="1 2">
    <name type="scientific">Suillus luteus UH-Slu-Lm8-n1</name>
    <dbReference type="NCBI Taxonomy" id="930992"/>
    <lineage>
        <taxon>Eukaryota</taxon>
        <taxon>Fungi</taxon>
        <taxon>Dikarya</taxon>
        <taxon>Basidiomycota</taxon>
        <taxon>Agaricomycotina</taxon>
        <taxon>Agaricomycetes</taxon>
        <taxon>Agaricomycetidae</taxon>
        <taxon>Boletales</taxon>
        <taxon>Suillineae</taxon>
        <taxon>Suillaceae</taxon>
        <taxon>Suillus</taxon>
    </lineage>
</organism>
<keyword evidence="2" id="KW-1185">Reference proteome</keyword>
<dbReference type="EMBL" id="KN835290">
    <property type="protein sequence ID" value="KIK40796.1"/>
    <property type="molecule type" value="Genomic_DNA"/>
</dbReference>
<dbReference type="InParanoid" id="A0A0D0AGB2"/>
<evidence type="ECO:0000313" key="1">
    <source>
        <dbReference type="EMBL" id="KIK40796.1"/>
    </source>
</evidence>
<dbReference type="HOGENOM" id="CLU_3074372_0_0_1"/>
<sequence length="50" mass="5530">AGLQAGQVHVIFTIPCQFGEYPRALAYIELFTPFRAPDPSSQMCQVSRST</sequence>
<gene>
    <name evidence="1" type="ORF">CY34DRAFT_68914</name>
</gene>
<reference evidence="1 2" key="1">
    <citation type="submission" date="2014-04" db="EMBL/GenBank/DDBJ databases">
        <authorList>
            <consortium name="DOE Joint Genome Institute"/>
            <person name="Kuo A."/>
            <person name="Ruytinx J."/>
            <person name="Rineau F."/>
            <person name="Colpaert J."/>
            <person name="Kohler A."/>
            <person name="Nagy L.G."/>
            <person name="Floudas D."/>
            <person name="Copeland A."/>
            <person name="Barry K.W."/>
            <person name="Cichocki N."/>
            <person name="Veneault-Fourrey C."/>
            <person name="LaButti K."/>
            <person name="Lindquist E.A."/>
            <person name="Lipzen A."/>
            <person name="Lundell T."/>
            <person name="Morin E."/>
            <person name="Murat C."/>
            <person name="Sun H."/>
            <person name="Tunlid A."/>
            <person name="Henrissat B."/>
            <person name="Grigoriev I.V."/>
            <person name="Hibbett D.S."/>
            <person name="Martin F."/>
            <person name="Nordberg H.P."/>
            <person name="Cantor M.N."/>
            <person name="Hua S.X."/>
        </authorList>
    </citation>
    <scope>NUCLEOTIDE SEQUENCE [LARGE SCALE GENOMIC DNA]</scope>
    <source>
        <strain evidence="1 2">UH-Slu-Lm8-n1</strain>
    </source>
</reference>
<protein>
    <submittedName>
        <fullName evidence="1">Uncharacterized protein</fullName>
    </submittedName>
</protein>